<evidence type="ECO:0000313" key="2">
    <source>
        <dbReference type="EMBL" id="KON31891.1"/>
    </source>
</evidence>
<proteinExistence type="predicted"/>
<dbReference type="EMBL" id="LFWV01000020">
    <property type="protein sequence ID" value="KON31891.1"/>
    <property type="molecule type" value="Genomic_DNA"/>
</dbReference>
<dbReference type="SUPFAM" id="SSF54593">
    <property type="entry name" value="Glyoxalase/Bleomycin resistance protein/Dihydroxybiphenyl dioxygenase"/>
    <property type="match status" value="1"/>
</dbReference>
<dbReference type="Pfam" id="PF00903">
    <property type="entry name" value="Glyoxalase"/>
    <property type="match status" value="1"/>
</dbReference>
<dbReference type="PANTHER" id="PTHR33993">
    <property type="entry name" value="GLYOXALASE-RELATED"/>
    <property type="match status" value="1"/>
</dbReference>
<dbReference type="InterPro" id="IPR029068">
    <property type="entry name" value="Glyas_Bleomycin-R_OHBP_Dase"/>
</dbReference>
<dbReference type="PROSITE" id="PS51819">
    <property type="entry name" value="VOC"/>
    <property type="match status" value="1"/>
</dbReference>
<protein>
    <recommendedName>
        <fullName evidence="1">VOC domain-containing protein</fullName>
    </recommendedName>
</protein>
<dbReference type="CDD" id="cd07247">
    <property type="entry name" value="SgaA_N_like"/>
    <property type="match status" value="1"/>
</dbReference>
<dbReference type="InterPro" id="IPR052164">
    <property type="entry name" value="Anthracycline_SecMetBiosynth"/>
</dbReference>
<evidence type="ECO:0000259" key="1">
    <source>
        <dbReference type="PROSITE" id="PS51819"/>
    </source>
</evidence>
<dbReference type="Gene3D" id="3.10.180.10">
    <property type="entry name" value="2,3-Dihydroxybiphenyl 1,2-Dioxygenase, domain 1"/>
    <property type="match status" value="1"/>
</dbReference>
<dbReference type="Proteomes" id="UP000054016">
    <property type="component" value="Unassembled WGS sequence"/>
</dbReference>
<dbReference type="PANTHER" id="PTHR33993:SF2">
    <property type="entry name" value="VOC DOMAIN-CONTAINING PROTEIN"/>
    <property type="match status" value="1"/>
</dbReference>
<organism evidence="2 3">
    <name type="scientific">miscellaneous Crenarchaeota group-1 archaeon SG8-32-3</name>
    <dbReference type="NCBI Taxonomy" id="1685125"/>
    <lineage>
        <taxon>Archaea</taxon>
        <taxon>Candidatus Bathyarchaeota</taxon>
        <taxon>MCG-1</taxon>
    </lineage>
</organism>
<name>A0A0M0BUN5_9ARCH</name>
<evidence type="ECO:0000313" key="3">
    <source>
        <dbReference type="Proteomes" id="UP000054016"/>
    </source>
</evidence>
<gene>
    <name evidence="2" type="ORF">AC478_01875</name>
</gene>
<dbReference type="InterPro" id="IPR037523">
    <property type="entry name" value="VOC_core"/>
</dbReference>
<reference evidence="3" key="1">
    <citation type="submission" date="2015-06" db="EMBL/GenBank/DDBJ databases">
        <title>New insights into the roles of widespread benthic archaea in carbon and nitrogen cycling.</title>
        <authorList>
            <person name="Lazar C.S."/>
            <person name="Baker B.J."/>
            <person name="Seitz K.W."/>
            <person name="Hyde A.S."/>
            <person name="Dick G.J."/>
            <person name="Hinrichs K.-U."/>
            <person name="Teske A.P."/>
        </authorList>
    </citation>
    <scope>NUCLEOTIDE SEQUENCE [LARGE SCALE GENOMIC DNA]</scope>
</reference>
<comment type="caution">
    <text evidence="2">The sequence shown here is derived from an EMBL/GenBank/DDBJ whole genome shotgun (WGS) entry which is preliminary data.</text>
</comment>
<dbReference type="AlphaFoldDB" id="A0A0M0BUN5"/>
<feature type="domain" description="VOC" evidence="1">
    <location>
        <begin position="4"/>
        <end position="124"/>
    </location>
</feature>
<dbReference type="InterPro" id="IPR004360">
    <property type="entry name" value="Glyas_Fos-R_dOase_dom"/>
</dbReference>
<sequence length="127" mass="14418">MDHTIIHFEIPATDFEKLRKFYSELFGWKIEKYPGSMEYWMIQTVPVDEKGMALRPGVNGGIVKKERPEQKPVNYISVENLDESIEKVKALGGKMTSPKQEVPNVGWIASAADPEGNQIALLQPQRM</sequence>
<accession>A0A0M0BUN5</accession>